<gene>
    <name evidence="1" type="ORF">D2E23_0203</name>
</gene>
<keyword evidence="2" id="KW-1185">Reference proteome</keyword>
<organism evidence="1 2">
    <name type="scientific">Bifidobacterium callimiconis</name>
    <dbReference type="NCBI Taxonomy" id="2306973"/>
    <lineage>
        <taxon>Bacteria</taxon>
        <taxon>Bacillati</taxon>
        <taxon>Actinomycetota</taxon>
        <taxon>Actinomycetes</taxon>
        <taxon>Bifidobacteriales</taxon>
        <taxon>Bifidobacteriaceae</taxon>
        <taxon>Bifidobacterium</taxon>
    </lineage>
</organism>
<protein>
    <submittedName>
        <fullName evidence="1">Uncharacterized protein</fullName>
    </submittedName>
</protein>
<dbReference type="AlphaFoldDB" id="A0A430FHU9"/>
<evidence type="ECO:0000313" key="2">
    <source>
        <dbReference type="Proteomes" id="UP000288607"/>
    </source>
</evidence>
<reference evidence="1 2" key="1">
    <citation type="submission" date="2018-09" db="EMBL/GenBank/DDBJ databases">
        <title>Characterization of the phylogenetic diversity of five novel species belonging to the genus Bifidobacterium.</title>
        <authorList>
            <person name="Lugli G.A."/>
            <person name="Duranti S."/>
            <person name="Milani C."/>
        </authorList>
    </citation>
    <scope>NUCLEOTIDE SEQUENCE [LARGE SCALE GENOMIC DNA]</scope>
    <source>
        <strain evidence="1 2">2028B</strain>
    </source>
</reference>
<accession>A0A430FHU9</accession>
<dbReference type="EMBL" id="QXGJ01000001">
    <property type="protein sequence ID" value="RSX52475.1"/>
    <property type="molecule type" value="Genomic_DNA"/>
</dbReference>
<sequence>MTRRMQSDSDGSFLKDLGSGEVYADVPEMLRTILENKKTP</sequence>
<proteinExistence type="predicted"/>
<name>A0A430FHU9_9BIFI</name>
<comment type="caution">
    <text evidence="1">The sequence shown here is derived from an EMBL/GenBank/DDBJ whole genome shotgun (WGS) entry which is preliminary data.</text>
</comment>
<dbReference type="Proteomes" id="UP000288607">
    <property type="component" value="Unassembled WGS sequence"/>
</dbReference>
<evidence type="ECO:0000313" key="1">
    <source>
        <dbReference type="EMBL" id="RSX52475.1"/>
    </source>
</evidence>